<dbReference type="OrthoDB" id="7949219at2"/>
<dbReference type="Gene3D" id="3.40.430.10">
    <property type="entry name" value="Dihydrofolate Reductase, subunit A"/>
    <property type="match status" value="1"/>
</dbReference>
<organism evidence="1 2">
    <name type="scientific">Microbacterium pygmaeum</name>
    <dbReference type="NCBI Taxonomy" id="370764"/>
    <lineage>
        <taxon>Bacteria</taxon>
        <taxon>Bacillati</taxon>
        <taxon>Actinomycetota</taxon>
        <taxon>Actinomycetes</taxon>
        <taxon>Micrococcales</taxon>
        <taxon>Microbacteriaceae</taxon>
        <taxon>Microbacterium</taxon>
    </lineage>
</organism>
<dbReference type="Proteomes" id="UP000199009">
    <property type="component" value="Chromosome I"/>
</dbReference>
<dbReference type="InterPro" id="IPR024072">
    <property type="entry name" value="DHFR-like_dom_sf"/>
</dbReference>
<gene>
    <name evidence="1" type="ORF">SAMN04489810_0175</name>
</gene>
<name>A0A1G7TVY4_9MICO</name>
<evidence type="ECO:0000313" key="2">
    <source>
        <dbReference type="Proteomes" id="UP000199009"/>
    </source>
</evidence>
<evidence type="ECO:0000313" key="1">
    <source>
        <dbReference type="EMBL" id="SDG39388.1"/>
    </source>
</evidence>
<dbReference type="RefSeq" id="WP_091485052.1">
    <property type="nucleotide sequence ID" value="NZ_LT629692.1"/>
</dbReference>
<dbReference type="EMBL" id="LT629692">
    <property type="protein sequence ID" value="SDG39388.1"/>
    <property type="molecule type" value="Genomic_DNA"/>
</dbReference>
<dbReference type="STRING" id="370764.SAMN04489810_0175"/>
<dbReference type="AlphaFoldDB" id="A0A1G7TVY4"/>
<reference evidence="1 2" key="1">
    <citation type="submission" date="2016-10" db="EMBL/GenBank/DDBJ databases">
        <authorList>
            <person name="de Groot N.N."/>
        </authorList>
    </citation>
    <scope>NUCLEOTIDE SEQUENCE [LARGE SCALE GENOMIC DNA]</scope>
    <source>
        <strain evidence="1 2">DSM 23142</strain>
    </source>
</reference>
<dbReference type="SUPFAM" id="SSF53597">
    <property type="entry name" value="Dihydrofolate reductase-like"/>
    <property type="match status" value="1"/>
</dbReference>
<protein>
    <submittedName>
        <fullName evidence="1">Dihydrofolate reductase</fullName>
    </submittedName>
</protein>
<keyword evidence="2" id="KW-1185">Reference proteome</keyword>
<accession>A0A1G7TVY4</accession>
<proteinExistence type="predicted"/>
<sequence>MSDRSKVVVEMSMSLDGFVATPEHSTEHVHAWYDGGEVAVQMPHSDLTFHVDEVSAPIVRAAFELGANVTGRVTFDDAEAWGGEDPMGIPSFIVTHEVPEEWRDCESPFTFVTDGVESAIRQAKAAAIGDRPVGVAGGDIAMQCLRLGLLDELWIHLTPVLLGRGIRLFDELDGSPVQLEQQRVVVGTGVTHLFYDVIGPAE</sequence>